<evidence type="ECO:0000313" key="3">
    <source>
        <dbReference type="Proteomes" id="UP000050424"/>
    </source>
</evidence>
<keyword evidence="3" id="KW-1185">Reference proteome</keyword>
<dbReference type="Proteomes" id="UP000050424">
    <property type="component" value="Unassembled WGS sequence"/>
</dbReference>
<feature type="domain" description="Protein kinase" evidence="1">
    <location>
        <begin position="21"/>
        <end position="272"/>
    </location>
</feature>
<dbReference type="GO" id="GO:0005524">
    <property type="term" value="F:ATP binding"/>
    <property type="evidence" value="ECO:0007669"/>
    <property type="project" value="InterPro"/>
</dbReference>
<reference evidence="2 3" key="1">
    <citation type="submission" date="2015-09" db="EMBL/GenBank/DDBJ databases">
        <title>Draft genome of a European isolate of the apple canker pathogen Neonectria ditissima.</title>
        <authorList>
            <person name="Gomez-Cortecero A."/>
            <person name="Harrison R.J."/>
            <person name="Armitage A.D."/>
        </authorList>
    </citation>
    <scope>NUCLEOTIDE SEQUENCE [LARGE SCALE GENOMIC DNA]</scope>
    <source>
        <strain evidence="2 3">R09/05</strain>
    </source>
</reference>
<dbReference type="SUPFAM" id="SSF56112">
    <property type="entry name" value="Protein kinase-like (PK-like)"/>
    <property type="match status" value="1"/>
</dbReference>
<dbReference type="GO" id="GO:0007165">
    <property type="term" value="P:signal transduction"/>
    <property type="evidence" value="ECO:0007669"/>
    <property type="project" value="TreeGrafter"/>
</dbReference>
<dbReference type="STRING" id="78410.A0A0P7ANB2"/>
<gene>
    <name evidence="2" type="ORF">AK830_g11100</name>
</gene>
<comment type="caution">
    <text evidence="2">The sequence shown here is derived from an EMBL/GenBank/DDBJ whole genome shotgun (WGS) entry which is preliminary data.</text>
</comment>
<sequence>MTSTPKPRIPIGASSQLSVDFSTLEFLSPGTSGIIYTVDDDRVLKEYYDLDGGNVECRALDRLGSHPNIIGYFGQVNSKSIILERGTPLSSLQTATISVPKQMAWIRDVAEGLQYMHQRGIIHADVGCENMVIVGDRLKIIDFEGCSIDGDEATAGYKWYNRRDLSADSQSDIFAFGCVIYQMLTGRPTFHELAESGDRSNVARRLWAEHRFPKVQGLPLSDVMLGCWSGHFKSMGEVISALDSTWTTRLDAPRLTMNIRGWISTWTKYVRG</sequence>
<dbReference type="OrthoDB" id="1668230at2759"/>
<dbReference type="GO" id="GO:0004672">
    <property type="term" value="F:protein kinase activity"/>
    <property type="evidence" value="ECO:0007669"/>
    <property type="project" value="InterPro"/>
</dbReference>
<dbReference type="Pfam" id="PF00069">
    <property type="entry name" value="Pkinase"/>
    <property type="match status" value="1"/>
</dbReference>
<evidence type="ECO:0000259" key="1">
    <source>
        <dbReference type="PROSITE" id="PS50011"/>
    </source>
</evidence>
<name>A0A0P7ANB2_9HYPO</name>
<dbReference type="PANTHER" id="PTHR48011">
    <property type="entry name" value="CCR4-NOT TRANSCRIPTIONAL COMPLEX SUBUNIT CAF120-RELATED"/>
    <property type="match status" value="1"/>
</dbReference>
<dbReference type="Gene3D" id="1.10.510.10">
    <property type="entry name" value="Transferase(Phosphotransferase) domain 1"/>
    <property type="match status" value="1"/>
</dbReference>
<evidence type="ECO:0000313" key="2">
    <source>
        <dbReference type="EMBL" id="KPM35470.1"/>
    </source>
</evidence>
<dbReference type="AlphaFoldDB" id="A0A0P7ANB2"/>
<proteinExistence type="predicted"/>
<dbReference type="PANTHER" id="PTHR48011:SF4">
    <property type="entry name" value="MITOGEN-ACTIVATED PROTEIN KINASE KINASE KINASE 19"/>
    <property type="match status" value="1"/>
</dbReference>
<dbReference type="PROSITE" id="PS50011">
    <property type="entry name" value="PROTEIN_KINASE_DOM"/>
    <property type="match status" value="1"/>
</dbReference>
<dbReference type="EMBL" id="LKCW01000250">
    <property type="protein sequence ID" value="KPM35470.1"/>
    <property type="molecule type" value="Genomic_DNA"/>
</dbReference>
<accession>A0A0P7ANB2</accession>
<dbReference type="InterPro" id="IPR000719">
    <property type="entry name" value="Prot_kinase_dom"/>
</dbReference>
<organism evidence="2 3">
    <name type="scientific">Neonectria ditissima</name>
    <dbReference type="NCBI Taxonomy" id="78410"/>
    <lineage>
        <taxon>Eukaryota</taxon>
        <taxon>Fungi</taxon>
        <taxon>Dikarya</taxon>
        <taxon>Ascomycota</taxon>
        <taxon>Pezizomycotina</taxon>
        <taxon>Sordariomycetes</taxon>
        <taxon>Hypocreomycetidae</taxon>
        <taxon>Hypocreales</taxon>
        <taxon>Nectriaceae</taxon>
        <taxon>Neonectria</taxon>
    </lineage>
</organism>
<protein>
    <recommendedName>
        <fullName evidence="1">Protein kinase domain-containing protein</fullName>
    </recommendedName>
</protein>
<dbReference type="InterPro" id="IPR011009">
    <property type="entry name" value="Kinase-like_dom_sf"/>
</dbReference>
<dbReference type="InterPro" id="IPR052751">
    <property type="entry name" value="Plant_MAPKKK"/>
</dbReference>